<dbReference type="OrthoDB" id="1338064at2759"/>
<comment type="similarity">
    <text evidence="2">Belongs to the universal ribosomal protein uS11 family.</text>
</comment>
<dbReference type="Proteomes" id="UP000324907">
    <property type="component" value="Unassembled WGS sequence"/>
</dbReference>
<evidence type="ECO:0008006" key="12">
    <source>
        <dbReference type="Google" id="ProtNLM"/>
    </source>
</evidence>
<proteinExistence type="inferred from homology"/>
<dbReference type="GO" id="GO:1990904">
    <property type="term" value="C:ribonucleoprotein complex"/>
    <property type="evidence" value="ECO:0007669"/>
    <property type="project" value="UniProtKB-KW"/>
</dbReference>
<dbReference type="GO" id="GO:0009507">
    <property type="term" value="C:chloroplast"/>
    <property type="evidence" value="ECO:0007669"/>
    <property type="project" value="UniProtKB-SubCell"/>
</dbReference>
<name>A0A5A8C0X9_CAFRO</name>
<gene>
    <name evidence="5" type="ORF">CROE0942_LOCUS15293</name>
    <name evidence="8" type="ORF">FNF27_08144</name>
    <name evidence="7" type="ORF">FNF28_07450</name>
    <name evidence="6" type="ORF">FNF31_08016</name>
</gene>
<dbReference type="EMBL" id="VLTL01000263">
    <property type="protein sequence ID" value="KAA0148492.1"/>
    <property type="molecule type" value="Genomic_DNA"/>
</dbReference>
<dbReference type="AlphaFoldDB" id="A0A5A8C0X9"/>
<dbReference type="Pfam" id="PF00411">
    <property type="entry name" value="Ribosomal_S11"/>
    <property type="match status" value="1"/>
</dbReference>
<dbReference type="Proteomes" id="UP000322899">
    <property type="component" value="Unassembled WGS sequence"/>
</dbReference>
<dbReference type="GO" id="GO:0005840">
    <property type="term" value="C:ribosome"/>
    <property type="evidence" value="ECO:0007669"/>
    <property type="project" value="UniProtKB-KW"/>
</dbReference>
<dbReference type="InterPro" id="IPR036967">
    <property type="entry name" value="Ribosomal_uS11_sf"/>
</dbReference>
<dbReference type="Proteomes" id="UP000325113">
    <property type="component" value="Unassembled WGS sequence"/>
</dbReference>
<dbReference type="GO" id="GO:0003735">
    <property type="term" value="F:structural constituent of ribosome"/>
    <property type="evidence" value="ECO:0007669"/>
    <property type="project" value="InterPro"/>
</dbReference>
<dbReference type="GO" id="GO:0006412">
    <property type="term" value="P:translation"/>
    <property type="evidence" value="ECO:0007669"/>
    <property type="project" value="InterPro"/>
</dbReference>
<dbReference type="EMBL" id="VLTO01000134">
    <property type="protein sequence ID" value="KAA0161650.1"/>
    <property type="molecule type" value="Genomic_DNA"/>
</dbReference>
<evidence type="ECO:0000313" key="6">
    <source>
        <dbReference type="EMBL" id="KAA0145591.1"/>
    </source>
</evidence>
<reference evidence="5" key="2">
    <citation type="submission" date="2021-01" db="EMBL/GenBank/DDBJ databases">
        <authorList>
            <person name="Corre E."/>
            <person name="Pelletier E."/>
            <person name="Niang G."/>
            <person name="Scheremetjew M."/>
            <person name="Finn R."/>
            <person name="Kale V."/>
            <person name="Holt S."/>
            <person name="Cochrane G."/>
            <person name="Meng A."/>
            <person name="Brown T."/>
            <person name="Cohen L."/>
        </authorList>
    </citation>
    <scope>NUCLEOTIDE SEQUENCE</scope>
    <source>
        <strain evidence="5">E4-10</strain>
    </source>
</reference>
<evidence type="ECO:0000313" key="9">
    <source>
        <dbReference type="Proteomes" id="UP000322899"/>
    </source>
</evidence>
<dbReference type="PANTHER" id="PTHR11759">
    <property type="entry name" value="40S RIBOSOMAL PROTEIN S14/30S RIBOSOMAL PROTEIN S11"/>
    <property type="match status" value="1"/>
</dbReference>
<dbReference type="SUPFAM" id="SSF53137">
    <property type="entry name" value="Translational machinery components"/>
    <property type="match status" value="1"/>
</dbReference>
<dbReference type="InterPro" id="IPR001971">
    <property type="entry name" value="Ribosomal_uS11"/>
</dbReference>
<organism evidence="6 11">
    <name type="scientific">Cafeteria roenbergensis</name>
    <name type="common">Marine flagellate</name>
    <dbReference type="NCBI Taxonomy" id="33653"/>
    <lineage>
        <taxon>Eukaryota</taxon>
        <taxon>Sar</taxon>
        <taxon>Stramenopiles</taxon>
        <taxon>Bigyra</taxon>
        <taxon>Opalozoa</taxon>
        <taxon>Bicosoecida</taxon>
        <taxon>Cafeteriaceae</taxon>
        <taxon>Cafeteria</taxon>
    </lineage>
</organism>
<evidence type="ECO:0000256" key="2">
    <source>
        <dbReference type="ARBA" id="ARBA00006194"/>
    </source>
</evidence>
<dbReference type="EMBL" id="HBET01022332">
    <property type="protein sequence ID" value="CAD8570913.1"/>
    <property type="molecule type" value="Transcribed_RNA"/>
</dbReference>
<evidence type="ECO:0000313" key="10">
    <source>
        <dbReference type="Proteomes" id="UP000324907"/>
    </source>
</evidence>
<dbReference type="HAMAP" id="MF_01310">
    <property type="entry name" value="Ribosomal_uS11"/>
    <property type="match status" value="1"/>
</dbReference>
<evidence type="ECO:0000256" key="4">
    <source>
        <dbReference type="ARBA" id="ARBA00023274"/>
    </source>
</evidence>
<comment type="subcellular location">
    <subcellularLocation>
        <location evidence="1">Plastid</location>
        <location evidence="1">Chloroplast</location>
    </subcellularLocation>
</comment>
<evidence type="ECO:0000313" key="7">
    <source>
        <dbReference type="EMBL" id="KAA0148492.1"/>
    </source>
</evidence>
<evidence type="ECO:0000256" key="3">
    <source>
        <dbReference type="ARBA" id="ARBA00022980"/>
    </source>
</evidence>
<evidence type="ECO:0000313" key="8">
    <source>
        <dbReference type="EMBL" id="KAA0161650.1"/>
    </source>
</evidence>
<sequence>MAAAGTAVRQRIADIFRKSKSLPMRPRPDCFVTINCSLNNTHVCFATPGGRVITKSSAGAVGFRGPERSSAEGALAAAQAAAARAREKGFSVVEVRLRGATSGQSSAIGSIAAAGFRIASFEDLTGFPTNGCRPRKTRRL</sequence>
<dbReference type="PIRSF" id="PIRSF002131">
    <property type="entry name" value="Ribosomal_S11"/>
    <property type="match status" value="1"/>
</dbReference>
<accession>A0A5A8C0X9</accession>
<protein>
    <recommendedName>
        <fullName evidence="12">30S ribosomal protein S11</fullName>
    </recommendedName>
</protein>
<keyword evidence="4" id="KW-0687">Ribonucleoprotein</keyword>
<evidence type="ECO:0000256" key="1">
    <source>
        <dbReference type="ARBA" id="ARBA00004229"/>
    </source>
</evidence>
<reference evidence="9 10" key="1">
    <citation type="submission" date="2019-07" db="EMBL/GenBank/DDBJ databases">
        <title>Genomes of Cafeteria roenbergensis.</title>
        <authorList>
            <person name="Fischer M.G."/>
            <person name="Hackl T."/>
            <person name="Roman M."/>
        </authorList>
    </citation>
    <scope>NUCLEOTIDE SEQUENCE [LARGE SCALE GENOMIC DNA]</scope>
    <source>
        <strain evidence="6 11">Cflag</strain>
        <strain evidence="8 9">E4-10P</strain>
        <strain evidence="7 10">RCC970-E3</strain>
    </source>
</reference>
<dbReference type="EMBL" id="VLTM01000255">
    <property type="protein sequence ID" value="KAA0145591.1"/>
    <property type="molecule type" value="Genomic_DNA"/>
</dbReference>
<evidence type="ECO:0000313" key="11">
    <source>
        <dbReference type="Proteomes" id="UP000325113"/>
    </source>
</evidence>
<dbReference type="Gene3D" id="3.30.420.80">
    <property type="entry name" value="Ribosomal protein S11"/>
    <property type="match status" value="1"/>
</dbReference>
<keyword evidence="3" id="KW-0689">Ribosomal protein</keyword>
<evidence type="ECO:0000313" key="5">
    <source>
        <dbReference type="EMBL" id="CAD8570913.1"/>
    </source>
</evidence>